<dbReference type="EMBL" id="ASPP01019731">
    <property type="protein sequence ID" value="ETO14828.1"/>
    <property type="molecule type" value="Genomic_DNA"/>
</dbReference>
<evidence type="ECO:0000256" key="1">
    <source>
        <dbReference type="SAM" id="MobiDB-lite"/>
    </source>
</evidence>
<sequence length="675" mass="79063">LLFLLSLLLLLKYFTKLTNKKKIKKIKKGLRNWTVQHYLEKIATMIGESFEGTLLLLHYMIHYIYLTFETRLPNGFLDLSLQGRRNFEKYLLEECIDPVIQNKDYCIRVVRAQTVSQEECRYWGKRVEEDMKLDSDEFKQFRETYLPNVYLPYRIVTLTEFRQFVLQDTSNEKKYPIIWGILKTMSSASGFSTFALQHLPAMIQWMKLVHSRFNRRLTQEEVEERPQEFSAEYALQKQWGEKTKFDDTWKGFVQGWNHVASRITTDHQKSGSRIRGTGQEPVENEQKEEKKDDDEKYEKKNNNNAQVLDVGTDEYKRYLVLADALNQCENISFQCIKASNPNGELSAKEVPLWLAIDCGSTGPLATSKMIRLLLEHLVTVNNNCLLNCHQLNANENAIATRTLGEMLLTHISGEKDVVGIDETKFLQFCILFLIQYQLNIMLFKKKKEKYKNAPVKSLNMEQMYNLQNNCKIYEGKNTIAKQDYFLRVGQELLKNFKLKIDQRADIAIDGNIAQNTGRQIANTNTSTNANSILAFKVAKQALEQVFIALRRQKNLPDNNCAIGAYMRDVLHLQQAEFEPFAQVQELRLAHCEDLWKYLERLHLLAENIWHKIPRKLMTLYQTKVSEPLKPVLRSFVVESDLNLMWELLIQWKQFLETKLSRETYQKALLFHSRNI</sequence>
<evidence type="ECO:0000313" key="3">
    <source>
        <dbReference type="Proteomes" id="UP000023152"/>
    </source>
</evidence>
<feature type="non-terminal residue" evidence="2">
    <location>
        <position position="1"/>
    </location>
</feature>
<evidence type="ECO:0000313" key="2">
    <source>
        <dbReference type="EMBL" id="ETO14828.1"/>
    </source>
</evidence>
<organism evidence="2 3">
    <name type="scientific">Reticulomyxa filosa</name>
    <dbReference type="NCBI Taxonomy" id="46433"/>
    <lineage>
        <taxon>Eukaryota</taxon>
        <taxon>Sar</taxon>
        <taxon>Rhizaria</taxon>
        <taxon>Retaria</taxon>
        <taxon>Foraminifera</taxon>
        <taxon>Monothalamids</taxon>
        <taxon>Reticulomyxidae</taxon>
        <taxon>Reticulomyxa</taxon>
    </lineage>
</organism>
<gene>
    <name evidence="2" type="ORF">RFI_22540</name>
</gene>
<protein>
    <submittedName>
        <fullName evidence="2">Uncharacterized protein</fullName>
    </submittedName>
</protein>
<proteinExistence type="predicted"/>
<dbReference type="AlphaFoldDB" id="X6MLD5"/>
<reference evidence="2 3" key="1">
    <citation type="journal article" date="2013" name="Curr. Biol.">
        <title>The Genome of the Foraminiferan Reticulomyxa filosa.</title>
        <authorList>
            <person name="Glockner G."/>
            <person name="Hulsmann N."/>
            <person name="Schleicher M."/>
            <person name="Noegel A.A."/>
            <person name="Eichinger L."/>
            <person name="Gallinger C."/>
            <person name="Pawlowski J."/>
            <person name="Sierra R."/>
            <person name="Euteneuer U."/>
            <person name="Pillet L."/>
            <person name="Moustafa A."/>
            <person name="Platzer M."/>
            <person name="Groth M."/>
            <person name="Szafranski K."/>
            <person name="Schliwa M."/>
        </authorList>
    </citation>
    <scope>NUCLEOTIDE SEQUENCE [LARGE SCALE GENOMIC DNA]</scope>
</reference>
<comment type="caution">
    <text evidence="2">The sequence shown here is derived from an EMBL/GenBank/DDBJ whole genome shotgun (WGS) entry which is preliminary data.</text>
</comment>
<accession>X6MLD5</accession>
<dbReference type="Proteomes" id="UP000023152">
    <property type="component" value="Unassembled WGS sequence"/>
</dbReference>
<feature type="region of interest" description="Disordered" evidence="1">
    <location>
        <begin position="264"/>
        <end position="305"/>
    </location>
</feature>
<feature type="compositionally biased region" description="Basic and acidic residues" evidence="1">
    <location>
        <begin position="284"/>
        <end position="301"/>
    </location>
</feature>
<keyword evidence="3" id="KW-1185">Reference proteome</keyword>
<name>X6MLD5_RETFI</name>